<sequence>MMLLRDAAFGHRTIIVLLCEYHCRHHSRTAYLITLRKSIREDFQTSTIAPSSRVLDKRRPSRQMTISTGSYFNVYSDLASRIQRIQFMQAHGCYYMSLSTSTCNARICFGVCNVTLTQLVLLKLITW</sequence>
<protein>
    <submittedName>
        <fullName evidence="1">Uncharacterized protein</fullName>
    </submittedName>
</protein>
<dbReference type="EMBL" id="JAVFKD010000015">
    <property type="protein sequence ID" value="KAK5988626.1"/>
    <property type="molecule type" value="Genomic_DNA"/>
</dbReference>
<accession>A0ABR0SAE3</accession>
<keyword evidence="2" id="KW-1185">Reference proteome</keyword>
<gene>
    <name evidence="1" type="ORF">PT974_10112</name>
</gene>
<comment type="caution">
    <text evidence="1">The sequence shown here is derived from an EMBL/GenBank/DDBJ whole genome shotgun (WGS) entry which is preliminary data.</text>
</comment>
<reference evidence="1 2" key="1">
    <citation type="submission" date="2024-01" db="EMBL/GenBank/DDBJ databases">
        <title>Complete genome of Cladobotryum mycophilum ATHUM6906.</title>
        <authorList>
            <person name="Christinaki A.C."/>
            <person name="Myridakis A.I."/>
            <person name="Kouvelis V.N."/>
        </authorList>
    </citation>
    <scope>NUCLEOTIDE SEQUENCE [LARGE SCALE GENOMIC DNA]</scope>
    <source>
        <strain evidence="1 2">ATHUM6906</strain>
    </source>
</reference>
<evidence type="ECO:0000313" key="1">
    <source>
        <dbReference type="EMBL" id="KAK5988626.1"/>
    </source>
</evidence>
<dbReference type="Proteomes" id="UP001338125">
    <property type="component" value="Unassembled WGS sequence"/>
</dbReference>
<name>A0ABR0SAE3_9HYPO</name>
<evidence type="ECO:0000313" key="2">
    <source>
        <dbReference type="Proteomes" id="UP001338125"/>
    </source>
</evidence>
<proteinExistence type="predicted"/>
<organism evidence="1 2">
    <name type="scientific">Cladobotryum mycophilum</name>
    <dbReference type="NCBI Taxonomy" id="491253"/>
    <lineage>
        <taxon>Eukaryota</taxon>
        <taxon>Fungi</taxon>
        <taxon>Dikarya</taxon>
        <taxon>Ascomycota</taxon>
        <taxon>Pezizomycotina</taxon>
        <taxon>Sordariomycetes</taxon>
        <taxon>Hypocreomycetidae</taxon>
        <taxon>Hypocreales</taxon>
        <taxon>Hypocreaceae</taxon>
        <taxon>Cladobotryum</taxon>
    </lineage>
</organism>